<dbReference type="PANTHER" id="PTHR36837:SF5">
    <property type="entry name" value="POLY-3-HYDROXYBUTYRATE SYNTHASE"/>
    <property type="match status" value="1"/>
</dbReference>
<feature type="domain" description="Poly-beta-hydroxybutyrate polymerase N-terminal" evidence="3">
    <location>
        <begin position="73"/>
        <end position="240"/>
    </location>
</feature>
<name>Q0AAN5_ALKEH</name>
<keyword evidence="2" id="KW-0012">Acyltransferase</keyword>
<dbReference type="HOGENOM" id="CLU_017387_1_0_6"/>
<keyword evidence="5" id="KW-1185">Reference proteome</keyword>
<dbReference type="SUPFAM" id="SSF53474">
    <property type="entry name" value="alpha/beta-Hydrolases"/>
    <property type="match status" value="1"/>
</dbReference>
<evidence type="ECO:0000313" key="4">
    <source>
        <dbReference type="EMBL" id="ABI56102.1"/>
    </source>
</evidence>
<accession>Q0AAN5</accession>
<dbReference type="EMBL" id="CP000453">
    <property type="protein sequence ID" value="ABI56102.1"/>
    <property type="molecule type" value="Genomic_DNA"/>
</dbReference>
<dbReference type="Proteomes" id="UP000001962">
    <property type="component" value="Chromosome"/>
</dbReference>
<evidence type="ECO:0000259" key="3">
    <source>
        <dbReference type="Pfam" id="PF07167"/>
    </source>
</evidence>
<dbReference type="KEGG" id="aeh:Mlg_0748"/>
<keyword evidence="1" id="KW-0808">Transferase</keyword>
<dbReference type="Pfam" id="PF07167">
    <property type="entry name" value="PhaC_N"/>
    <property type="match status" value="1"/>
</dbReference>
<gene>
    <name evidence="4" type="ordered locus">Mlg_0748</name>
</gene>
<dbReference type="PANTHER" id="PTHR36837">
    <property type="entry name" value="POLY(3-HYDROXYALKANOATE) POLYMERASE SUBUNIT PHAC"/>
    <property type="match status" value="1"/>
</dbReference>
<dbReference type="InterPro" id="IPR051321">
    <property type="entry name" value="PHA/PHB_synthase"/>
</dbReference>
<dbReference type="eggNOG" id="COG3243">
    <property type="taxonomic scope" value="Bacteria"/>
</dbReference>
<dbReference type="Gene3D" id="3.40.50.1820">
    <property type="entry name" value="alpha/beta hydrolase"/>
    <property type="match status" value="1"/>
</dbReference>
<evidence type="ECO:0000313" key="5">
    <source>
        <dbReference type="Proteomes" id="UP000001962"/>
    </source>
</evidence>
<reference evidence="5" key="1">
    <citation type="submission" date="2006-08" db="EMBL/GenBank/DDBJ databases">
        <title>Complete sequence of Alkalilimnicola ehrilichei MLHE-1.</title>
        <authorList>
            <person name="Copeland A."/>
            <person name="Lucas S."/>
            <person name="Lapidus A."/>
            <person name="Barry K."/>
            <person name="Detter J.C."/>
            <person name="Glavina del Rio T."/>
            <person name="Hammon N."/>
            <person name="Israni S."/>
            <person name="Dalin E."/>
            <person name="Tice H."/>
            <person name="Pitluck S."/>
            <person name="Sims D."/>
            <person name="Brettin T."/>
            <person name="Bruce D."/>
            <person name="Han C."/>
            <person name="Tapia R."/>
            <person name="Gilna P."/>
            <person name="Schmutz J."/>
            <person name="Larimer F."/>
            <person name="Land M."/>
            <person name="Hauser L."/>
            <person name="Kyrpides N."/>
            <person name="Mikhailova N."/>
            <person name="Oremland R.S."/>
            <person name="Hoeft S.E."/>
            <person name="Switzer-Blum J."/>
            <person name="Kulp T."/>
            <person name="King G."/>
            <person name="Tabita R."/>
            <person name="Witte B."/>
            <person name="Santini J.M."/>
            <person name="Basu P."/>
            <person name="Hollibaugh J.T."/>
            <person name="Xie G."/>
            <person name="Stolz J.F."/>
            <person name="Richardson P."/>
        </authorList>
    </citation>
    <scope>NUCLEOTIDE SEQUENCE [LARGE SCALE GENOMIC DNA]</scope>
    <source>
        <strain evidence="5">ATCC BAA-1101 / DSM 17681 / MLHE-1</strain>
    </source>
</reference>
<dbReference type="InterPro" id="IPR010941">
    <property type="entry name" value="PhaC_N"/>
</dbReference>
<dbReference type="ESTHER" id="9gamm-q350p6">
    <property type="family name" value="PhaC_cen_dom"/>
</dbReference>
<evidence type="ECO:0000256" key="1">
    <source>
        <dbReference type="ARBA" id="ARBA00022679"/>
    </source>
</evidence>
<dbReference type="InterPro" id="IPR029058">
    <property type="entry name" value="AB_hydrolase_fold"/>
</dbReference>
<evidence type="ECO:0000256" key="2">
    <source>
        <dbReference type="ARBA" id="ARBA00023315"/>
    </source>
</evidence>
<sequence length="563" mass="63406">MAGDDKPGHRRILDPWGVTGAYAELGRRWLRQPDHVQSMALRCAANGAALTETFWRQALGLPRQAVETPHPEDIRFSDPAWEGNALLNRMMQAYLVHTRWLMDALYETPDMDPRALQRAAFWTRQWVDAVAPGNCFLSNPEALQRVIETGGESLGQGLQRFLSDLLTGELPMTDREAFRVGGNIAETPGQVVYRNRLVEVIQYRPATDTVYATPLLFVPPWINRFYILDLNRRKSMVRWLVAQGYTVFLISWKNPGAEMRDLHFEDYLTEGLDPAVQAVREITRAPALHAAGYCIGGTLLSCYMAWSNRGPEGAAGNPIAHWTTFTTLVDFEDPGEIGAFISEESLEALDRLMDGHGYLPGEALAFSFRMLRPNTLIWQYYINNYLHGRDPAPFDVLYWNTDNTRLPKAMHSWYLRQCYLHNRLREPDGVVLAGRPIDLGRIDQPLYCVATVDDHIAPWRQVFRLPGRVRGATRGVLSTSGHIFGIVNPPVDPPKRSYWAGDATGVTDPDAWKADQAKTPGSWWEDWHAWLSARSGDRVAPPSMGNAGYPPLADAPGHYVLES</sequence>
<proteinExistence type="predicted"/>
<protein>
    <submittedName>
        <fullName evidence="4">Poly-beta-hydroxybutyrate polymerase domain protein</fullName>
    </submittedName>
</protein>
<dbReference type="GO" id="GO:0042619">
    <property type="term" value="P:poly-hydroxybutyrate biosynthetic process"/>
    <property type="evidence" value="ECO:0007669"/>
    <property type="project" value="InterPro"/>
</dbReference>
<dbReference type="RefSeq" id="WP_011628497.1">
    <property type="nucleotide sequence ID" value="NC_008340.1"/>
</dbReference>
<dbReference type="AlphaFoldDB" id="Q0AAN5"/>
<dbReference type="GO" id="GO:0016746">
    <property type="term" value="F:acyltransferase activity"/>
    <property type="evidence" value="ECO:0007669"/>
    <property type="project" value="UniProtKB-KW"/>
</dbReference>
<dbReference type="OrthoDB" id="7208816at2"/>
<organism evidence="4 5">
    <name type="scientific">Alkalilimnicola ehrlichii (strain ATCC BAA-1101 / DSM 17681 / MLHE-1)</name>
    <dbReference type="NCBI Taxonomy" id="187272"/>
    <lineage>
        <taxon>Bacteria</taxon>
        <taxon>Pseudomonadati</taxon>
        <taxon>Pseudomonadota</taxon>
        <taxon>Gammaproteobacteria</taxon>
        <taxon>Chromatiales</taxon>
        <taxon>Ectothiorhodospiraceae</taxon>
        <taxon>Alkalilimnicola</taxon>
    </lineage>
</organism>